<dbReference type="Proteomes" id="UP000070299">
    <property type="component" value="Unassembled WGS sequence"/>
</dbReference>
<dbReference type="RefSeq" id="WP_068374323.1">
    <property type="nucleotide sequence ID" value="NZ_LSNE01000003.1"/>
</dbReference>
<dbReference type="Gene3D" id="3.40.190.10">
    <property type="entry name" value="Periplasmic binding protein-like II"/>
    <property type="match status" value="2"/>
</dbReference>
<name>A0A136A548_9ALTE</name>
<dbReference type="OrthoDB" id="547680at2"/>
<comment type="caution">
    <text evidence="1">The sequence shown here is derived from an EMBL/GenBank/DDBJ whole genome shotgun (WGS) entry which is preliminary data.</text>
</comment>
<proteinExistence type="predicted"/>
<organism evidence="1 2">
    <name type="scientific">Paraglaciecola hydrolytica</name>
    <dbReference type="NCBI Taxonomy" id="1799789"/>
    <lineage>
        <taxon>Bacteria</taxon>
        <taxon>Pseudomonadati</taxon>
        <taxon>Pseudomonadota</taxon>
        <taxon>Gammaproteobacteria</taxon>
        <taxon>Alteromonadales</taxon>
        <taxon>Alteromonadaceae</taxon>
        <taxon>Paraglaciecola</taxon>
    </lineage>
</organism>
<protein>
    <submittedName>
        <fullName evidence="1">Uncharacterized protein</fullName>
    </submittedName>
</protein>
<dbReference type="EMBL" id="LSNE01000003">
    <property type="protein sequence ID" value="KXI30250.1"/>
    <property type="molecule type" value="Genomic_DNA"/>
</dbReference>
<evidence type="ECO:0000313" key="2">
    <source>
        <dbReference type="Proteomes" id="UP000070299"/>
    </source>
</evidence>
<dbReference type="STRING" id="1799789.AX660_09715"/>
<gene>
    <name evidence="1" type="ORF">AX660_09715</name>
</gene>
<accession>A0A136A548</accession>
<reference evidence="2" key="1">
    <citation type="submission" date="2016-02" db="EMBL/GenBank/DDBJ databases">
        <authorList>
            <person name="Schultz-Johansen M."/>
            <person name="Glaring M.A."/>
            <person name="Bech P.K."/>
            <person name="Stougaard P."/>
        </authorList>
    </citation>
    <scope>NUCLEOTIDE SEQUENCE [LARGE SCALE GENOMIC DNA]</scope>
    <source>
        <strain evidence="2">S66</strain>
    </source>
</reference>
<dbReference type="AlphaFoldDB" id="A0A136A548"/>
<dbReference type="SUPFAM" id="SSF53850">
    <property type="entry name" value="Periplasmic binding protein-like II"/>
    <property type="match status" value="1"/>
</dbReference>
<sequence length="275" mass="30996">MSLNLSRKIITLVMLIAVSIPLCFAKDVIRYQDNSANIKSFSPYFIGLLKLVVEHSVVEYGEVELVALSGAMSNARKFASLDSDVMDILWTTTSTEREKQALAVKIPLLKGMFGYRALMIRKDDQAKFSAITSLQELAQLTAIQGQDWPEVKTMRKAGLNVATMEWIPKLYRLVSEGKVDYYPRSILEIQDEVAGAEVDNLAIESSIILKYQNETYFFVAKNNTKLAKRLEYGLLKSMENGSFEHYFTHYGNNAAALKLLSGSRRIFNLDQPSIN</sequence>
<evidence type="ECO:0000313" key="1">
    <source>
        <dbReference type="EMBL" id="KXI30250.1"/>
    </source>
</evidence>
<keyword evidence="2" id="KW-1185">Reference proteome</keyword>